<reference evidence="1" key="1">
    <citation type="submission" date="2018-02" db="EMBL/GenBank/DDBJ databases">
        <title>The genomes of Aspergillus section Nigri reveals drivers in fungal speciation.</title>
        <authorList>
            <consortium name="DOE Joint Genome Institute"/>
            <person name="Vesth T.C."/>
            <person name="Nybo J."/>
            <person name="Theobald S."/>
            <person name="Brandl J."/>
            <person name="Frisvad J.C."/>
            <person name="Nielsen K.F."/>
            <person name="Lyhne E.K."/>
            <person name="Kogle M.E."/>
            <person name="Kuo A."/>
            <person name="Riley R."/>
            <person name="Clum A."/>
            <person name="Nolan M."/>
            <person name="Lipzen A."/>
            <person name="Salamov A."/>
            <person name="Henrissat B."/>
            <person name="Wiebenga A."/>
            <person name="De vries R.P."/>
            <person name="Grigoriev I.V."/>
            <person name="Mortensen U.H."/>
            <person name="Andersen M.R."/>
            <person name="Baker S.E."/>
        </authorList>
    </citation>
    <scope>NUCLEOTIDE SEQUENCE</scope>
    <source>
        <strain evidence="1">CBS 121060</strain>
    </source>
</reference>
<gene>
    <name evidence="1" type="ORF">BO66DRAFT_196180</name>
</gene>
<proteinExistence type="predicted"/>
<sequence>MWYVCMISSPSNPSRIQYGMQYRLKSGRWGLGFTQQLINLPPPPPTRIIHCCVALLLSRAEWSSLILIVLSGLMLPF</sequence>
<dbReference type="Proteomes" id="UP000249661">
    <property type="component" value="Unassembled WGS sequence"/>
</dbReference>
<evidence type="ECO:0000313" key="2">
    <source>
        <dbReference type="Proteomes" id="UP000249661"/>
    </source>
</evidence>
<dbReference type="EMBL" id="KZ824990">
    <property type="protein sequence ID" value="RAH65739.1"/>
    <property type="molecule type" value="Genomic_DNA"/>
</dbReference>
<accession>A0ACD1GWN1</accession>
<name>A0ACD1GWN1_9EURO</name>
<protein>
    <submittedName>
        <fullName evidence="1">Uncharacterized protein</fullName>
    </submittedName>
</protein>
<evidence type="ECO:0000313" key="1">
    <source>
        <dbReference type="EMBL" id="RAH65739.1"/>
    </source>
</evidence>
<keyword evidence="2" id="KW-1185">Reference proteome</keyword>
<organism evidence="1 2">
    <name type="scientific">Aspergillus aculeatinus CBS 121060</name>
    <dbReference type="NCBI Taxonomy" id="1448322"/>
    <lineage>
        <taxon>Eukaryota</taxon>
        <taxon>Fungi</taxon>
        <taxon>Dikarya</taxon>
        <taxon>Ascomycota</taxon>
        <taxon>Pezizomycotina</taxon>
        <taxon>Eurotiomycetes</taxon>
        <taxon>Eurotiomycetidae</taxon>
        <taxon>Eurotiales</taxon>
        <taxon>Aspergillaceae</taxon>
        <taxon>Aspergillus</taxon>
        <taxon>Aspergillus subgen. Circumdati</taxon>
    </lineage>
</organism>